<dbReference type="PANTHER" id="PTHR11709:SF394">
    <property type="entry name" value="FI03373P-RELATED"/>
    <property type="match status" value="1"/>
</dbReference>
<dbReference type="InterPro" id="IPR001117">
    <property type="entry name" value="Cu-oxidase_2nd"/>
</dbReference>
<gene>
    <name evidence="8" type="ORF">CGI_10001294</name>
</gene>
<dbReference type="GO" id="GO:0005507">
    <property type="term" value="F:copper ion binding"/>
    <property type="evidence" value="ECO:0007669"/>
    <property type="project" value="InterPro"/>
</dbReference>
<feature type="domain" description="Plastocyanin-like" evidence="5">
    <location>
        <begin position="188"/>
        <end position="340"/>
    </location>
</feature>
<dbReference type="GO" id="GO:0016491">
    <property type="term" value="F:oxidoreductase activity"/>
    <property type="evidence" value="ECO:0007669"/>
    <property type="project" value="UniProtKB-KW"/>
</dbReference>
<dbReference type="InterPro" id="IPR008972">
    <property type="entry name" value="Cupredoxin"/>
</dbReference>
<dbReference type="Pfam" id="PF00394">
    <property type="entry name" value="Cu-oxidase"/>
    <property type="match status" value="1"/>
</dbReference>
<feature type="domain" description="Plastocyanin-like" evidence="6">
    <location>
        <begin position="430"/>
        <end position="600"/>
    </location>
</feature>
<accession>K1PPL1</accession>
<reference evidence="8" key="1">
    <citation type="journal article" date="2012" name="Nature">
        <title>The oyster genome reveals stress adaptation and complexity of shell formation.</title>
        <authorList>
            <person name="Zhang G."/>
            <person name="Fang X."/>
            <person name="Guo X."/>
            <person name="Li L."/>
            <person name="Luo R."/>
            <person name="Xu F."/>
            <person name="Yang P."/>
            <person name="Zhang L."/>
            <person name="Wang X."/>
            <person name="Qi H."/>
            <person name="Xiong Z."/>
            <person name="Que H."/>
            <person name="Xie Y."/>
            <person name="Holland P.W."/>
            <person name="Paps J."/>
            <person name="Zhu Y."/>
            <person name="Wu F."/>
            <person name="Chen Y."/>
            <person name="Wang J."/>
            <person name="Peng C."/>
            <person name="Meng J."/>
            <person name="Yang L."/>
            <person name="Liu J."/>
            <person name="Wen B."/>
            <person name="Zhang N."/>
            <person name="Huang Z."/>
            <person name="Zhu Q."/>
            <person name="Feng Y."/>
            <person name="Mount A."/>
            <person name="Hedgecock D."/>
            <person name="Xu Z."/>
            <person name="Liu Y."/>
            <person name="Domazet-Loso T."/>
            <person name="Du Y."/>
            <person name="Sun X."/>
            <person name="Zhang S."/>
            <person name="Liu B."/>
            <person name="Cheng P."/>
            <person name="Jiang X."/>
            <person name="Li J."/>
            <person name="Fan D."/>
            <person name="Wang W."/>
            <person name="Fu W."/>
            <person name="Wang T."/>
            <person name="Wang B."/>
            <person name="Zhang J."/>
            <person name="Peng Z."/>
            <person name="Li Y."/>
            <person name="Li N."/>
            <person name="Wang J."/>
            <person name="Chen M."/>
            <person name="He Y."/>
            <person name="Tan F."/>
            <person name="Song X."/>
            <person name="Zheng Q."/>
            <person name="Huang R."/>
            <person name="Yang H."/>
            <person name="Du X."/>
            <person name="Chen L."/>
            <person name="Yang M."/>
            <person name="Gaffney P.M."/>
            <person name="Wang S."/>
            <person name="Luo L."/>
            <person name="She Z."/>
            <person name="Ming Y."/>
            <person name="Huang W."/>
            <person name="Zhang S."/>
            <person name="Huang B."/>
            <person name="Zhang Y."/>
            <person name="Qu T."/>
            <person name="Ni P."/>
            <person name="Miao G."/>
            <person name="Wang J."/>
            <person name="Wang Q."/>
            <person name="Steinberg C.E."/>
            <person name="Wang H."/>
            <person name="Li N."/>
            <person name="Qian L."/>
            <person name="Zhang G."/>
            <person name="Li Y."/>
            <person name="Yang H."/>
            <person name="Liu X."/>
            <person name="Wang J."/>
            <person name="Yin Y."/>
            <person name="Wang J."/>
        </authorList>
    </citation>
    <scope>NUCLEOTIDE SEQUENCE [LARGE SCALE GENOMIC DNA]</scope>
    <source>
        <strain evidence="8">05x7-T-G4-1.051#20</strain>
    </source>
</reference>
<dbReference type="InterPro" id="IPR045087">
    <property type="entry name" value="Cu-oxidase_fam"/>
</dbReference>
<evidence type="ECO:0000256" key="4">
    <source>
        <dbReference type="ARBA" id="ARBA00023008"/>
    </source>
</evidence>
<dbReference type="Pfam" id="PF07732">
    <property type="entry name" value="Cu-oxidase_3"/>
    <property type="match status" value="1"/>
</dbReference>
<dbReference type="GO" id="GO:0006826">
    <property type="term" value="P:iron ion transport"/>
    <property type="evidence" value="ECO:0007669"/>
    <property type="project" value="TreeGrafter"/>
</dbReference>
<dbReference type="HOGENOM" id="CLU_006504_8_3_1"/>
<feature type="domain" description="Plastocyanin-like" evidence="7">
    <location>
        <begin position="36"/>
        <end position="149"/>
    </location>
</feature>
<dbReference type="InterPro" id="IPR011706">
    <property type="entry name" value="Cu-oxidase_C"/>
</dbReference>
<keyword evidence="3" id="KW-0560">Oxidoreductase</keyword>
<proteinExistence type="inferred from homology"/>
<evidence type="ECO:0000256" key="3">
    <source>
        <dbReference type="ARBA" id="ARBA00023002"/>
    </source>
</evidence>
<dbReference type="CDD" id="cd13884">
    <property type="entry name" value="CuRO_2_tcLCC_insect_like"/>
    <property type="match status" value="1"/>
</dbReference>
<evidence type="ECO:0000259" key="5">
    <source>
        <dbReference type="Pfam" id="PF00394"/>
    </source>
</evidence>
<organism evidence="8">
    <name type="scientific">Magallana gigas</name>
    <name type="common">Pacific oyster</name>
    <name type="synonym">Crassostrea gigas</name>
    <dbReference type="NCBI Taxonomy" id="29159"/>
    <lineage>
        <taxon>Eukaryota</taxon>
        <taxon>Metazoa</taxon>
        <taxon>Spiralia</taxon>
        <taxon>Lophotrochozoa</taxon>
        <taxon>Mollusca</taxon>
        <taxon>Bivalvia</taxon>
        <taxon>Autobranchia</taxon>
        <taxon>Pteriomorphia</taxon>
        <taxon>Ostreida</taxon>
        <taxon>Ostreoidea</taxon>
        <taxon>Ostreidae</taxon>
        <taxon>Magallana</taxon>
    </lineage>
</organism>
<dbReference type="InParanoid" id="K1PPL1"/>
<evidence type="ECO:0000313" key="8">
    <source>
        <dbReference type="EMBL" id="EKC26087.1"/>
    </source>
</evidence>
<sequence>MMTSPNPVLVWPNNGSLYRIDDEEGIFPLPKTAIENTITADGVGSRMVITVNGLFPGPSIVAFEGQDMIIHVRNLMHTESTSIHWHGIKQTNSVDSDGVAFITQCPILPGQTFTYNFKADPKGIHFYRAQIGNQQSMGLYGALIINPRERILPILHEGFTVLLQDWNHYDDPDTSYLRMLDGVYDLNTRKKINTPQSVDGTNFTDYQFHSGLINGMGRFYETASISNGAPLQVFEVEESKTYLFRVINVGTVYPFRVYVEGHQTLTIESSDGYEIINNVGTAGKKFVVESFIINPGERFDFTVQANQEPGTYLLVAESLEALNSSIDEYHVAEAILHYAGTPVIKSPPKATPNICTPSKPCNTFNCPFRYYPLGTNRYCWTFDTDSYSTESNYKDINTVSKTLYYNFGVLGDFIKKNSSVNGHQFLFPAEPILYRFDQMHARCENANCGENNICQCTYYEKLEMNKSYQLVLSNIGDGKGLSHPIHLHGYHFYIVKMGFGSYDSTSAEFLQETNDIRCLGESTPNMCNSEIWKRNAWVTNPNSIPVIKLSHPPIKDTIIVPSGGYVVIRFKANNPCPWFFHSQVNFHTTNGMGMVLFVGDNSGYSKSTNPLT</sequence>
<evidence type="ECO:0000256" key="2">
    <source>
        <dbReference type="ARBA" id="ARBA00022723"/>
    </source>
</evidence>
<dbReference type="Pfam" id="PF07731">
    <property type="entry name" value="Cu-oxidase_2"/>
    <property type="match status" value="1"/>
</dbReference>
<dbReference type="SUPFAM" id="SSF49503">
    <property type="entry name" value="Cupredoxins"/>
    <property type="match status" value="3"/>
</dbReference>
<dbReference type="CDD" id="cd13905">
    <property type="entry name" value="CuRO_3_tcLLC2_insect_like"/>
    <property type="match status" value="1"/>
</dbReference>
<dbReference type="GO" id="GO:0005886">
    <property type="term" value="C:plasma membrane"/>
    <property type="evidence" value="ECO:0007669"/>
    <property type="project" value="TreeGrafter"/>
</dbReference>
<evidence type="ECO:0000259" key="6">
    <source>
        <dbReference type="Pfam" id="PF07731"/>
    </source>
</evidence>
<dbReference type="Gene3D" id="2.60.40.420">
    <property type="entry name" value="Cupredoxins - blue copper proteins"/>
    <property type="match status" value="3"/>
</dbReference>
<dbReference type="EMBL" id="JH817323">
    <property type="protein sequence ID" value="EKC26087.1"/>
    <property type="molecule type" value="Genomic_DNA"/>
</dbReference>
<evidence type="ECO:0000256" key="1">
    <source>
        <dbReference type="ARBA" id="ARBA00010609"/>
    </source>
</evidence>
<dbReference type="PANTHER" id="PTHR11709">
    <property type="entry name" value="MULTI-COPPER OXIDASE"/>
    <property type="match status" value="1"/>
</dbReference>
<dbReference type="InterPro" id="IPR011707">
    <property type="entry name" value="Cu-oxidase-like_N"/>
</dbReference>
<keyword evidence="4" id="KW-0186">Copper</keyword>
<protein>
    <submittedName>
        <fullName evidence="8">Laccase-22</fullName>
    </submittedName>
</protein>
<keyword evidence="2" id="KW-0479">Metal-binding</keyword>
<comment type="similarity">
    <text evidence="1">Belongs to the multicopper oxidase family.</text>
</comment>
<dbReference type="CDD" id="cd13858">
    <property type="entry name" value="CuRO_1_tcLCC2_insect_like"/>
    <property type="match status" value="1"/>
</dbReference>
<name>K1PPL1_MAGGI</name>
<evidence type="ECO:0000259" key="7">
    <source>
        <dbReference type="Pfam" id="PF07732"/>
    </source>
</evidence>
<dbReference type="AlphaFoldDB" id="K1PPL1"/>